<dbReference type="SUPFAM" id="SSF52980">
    <property type="entry name" value="Restriction endonuclease-like"/>
    <property type="match status" value="1"/>
</dbReference>
<dbReference type="InterPro" id="IPR036388">
    <property type="entry name" value="WH-like_DNA-bd_sf"/>
</dbReference>
<feature type="domain" description="TnsA endonuclease C-terminal" evidence="1">
    <location>
        <begin position="166"/>
        <end position="246"/>
    </location>
</feature>
<dbReference type="Gene3D" id="1.10.10.10">
    <property type="entry name" value="Winged helix-like DNA-binding domain superfamily/Winged helix DNA-binding domain"/>
    <property type="match status" value="1"/>
</dbReference>
<dbReference type="Pfam" id="PF08722">
    <property type="entry name" value="Tn7_TnsA-like_N"/>
    <property type="match status" value="1"/>
</dbReference>
<dbReference type="InterPro" id="IPR014832">
    <property type="entry name" value="TnsA_C"/>
</dbReference>
<dbReference type="Pfam" id="PF08721">
    <property type="entry name" value="Tn7_Tnp_TnsA_C"/>
    <property type="match status" value="1"/>
</dbReference>
<dbReference type="AlphaFoldDB" id="A0A0U3I6L2"/>
<gene>
    <name evidence="3" type="ORF">AT705_11855</name>
</gene>
<dbReference type="Gene3D" id="3.40.1350.10">
    <property type="match status" value="1"/>
</dbReference>
<dbReference type="KEGG" id="prr:AT705_11855"/>
<reference evidence="3 4" key="1">
    <citation type="submission" date="2015-12" db="EMBL/GenBank/DDBJ databases">
        <title>Complete genome sequence of Pseudoalteromonas rubra SCSIO 6842, harboring a conjugative plasmid.</title>
        <authorList>
            <person name="Li B."/>
            <person name="Wang X."/>
        </authorList>
    </citation>
    <scope>NUCLEOTIDE SEQUENCE [LARGE SCALE GENOMIC DNA]</scope>
    <source>
        <strain evidence="3 4">SCSIO 6842</strain>
    </source>
</reference>
<dbReference type="InterPro" id="IPR036390">
    <property type="entry name" value="WH_DNA-bd_sf"/>
</dbReference>
<evidence type="ECO:0000259" key="1">
    <source>
        <dbReference type="Pfam" id="PF08721"/>
    </source>
</evidence>
<organism evidence="3 4">
    <name type="scientific">Pseudoalteromonas rubra</name>
    <dbReference type="NCBI Taxonomy" id="43658"/>
    <lineage>
        <taxon>Bacteria</taxon>
        <taxon>Pseudomonadati</taxon>
        <taxon>Pseudomonadota</taxon>
        <taxon>Gammaproteobacteria</taxon>
        <taxon>Alteromonadales</taxon>
        <taxon>Pseudoalteromonadaceae</taxon>
        <taxon>Pseudoalteromonas</taxon>
    </lineage>
</organism>
<dbReference type="GO" id="GO:0003676">
    <property type="term" value="F:nucleic acid binding"/>
    <property type="evidence" value="ECO:0007669"/>
    <property type="project" value="InterPro"/>
</dbReference>
<evidence type="ECO:0000259" key="2">
    <source>
        <dbReference type="Pfam" id="PF08722"/>
    </source>
</evidence>
<dbReference type="Proteomes" id="UP000069015">
    <property type="component" value="Chromosome 1"/>
</dbReference>
<sequence length="275" mass="32330">MSRKIGHTEAQYRKWIKEGRGAGDNQDYKPWLTVYDAPSDGRVHRVFGYKSKRTHHLLSDLELSMFYLLEWREDVLQVKEQFPLEREITLELAESAGIKHPNVRGVDQYLSSDFFVETTSRDLPYFALQAKYVNSFEDQRKIEILELEKRFWLEKQIPWQIVTEQEIPKVVKANVEWIYPLQGEHEEAEDSAIEQARFYADYFAKHPAKTLINACKEIDTAYGLDLGESLFEIRALLADRYFTFDIFTPVQKLQVGQLRLGNVEQIQEVFRVSNQ</sequence>
<evidence type="ECO:0000313" key="4">
    <source>
        <dbReference type="Proteomes" id="UP000069015"/>
    </source>
</evidence>
<proteinExistence type="predicted"/>
<protein>
    <submittedName>
        <fullName evidence="3">Transcriptional antiterminator</fullName>
    </submittedName>
</protein>
<evidence type="ECO:0000313" key="3">
    <source>
        <dbReference type="EMBL" id="ALU43583.1"/>
    </source>
</evidence>
<dbReference type="EMBL" id="CP013611">
    <property type="protein sequence ID" value="ALU43583.1"/>
    <property type="molecule type" value="Genomic_DNA"/>
</dbReference>
<accession>A0A0U3I6L2</accession>
<dbReference type="InterPro" id="IPR011335">
    <property type="entry name" value="Restrct_endonuc-II-like"/>
</dbReference>
<dbReference type="InterPro" id="IPR011856">
    <property type="entry name" value="tRNA_endonuc-like_dom_sf"/>
</dbReference>
<dbReference type="CDD" id="cd22362">
    <property type="entry name" value="TnsA_endonuclease-like"/>
    <property type="match status" value="1"/>
</dbReference>
<dbReference type="InterPro" id="IPR014833">
    <property type="entry name" value="TnsA_N"/>
</dbReference>
<feature type="domain" description="TnsA endonuclease N-terminal" evidence="2">
    <location>
        <begin position="73"/>
        <end position="164"/>
    </location>
</feature>
<dbReference type="SUPFAM" id="SSF46785">
    <property type="entry name" value="Winged helix' DNA-binding domain"/>
    <property type="match status" value="1"/>
</dbReference>
<name>A0A0U3I6L2_9GAMM</name>
<dbReference type="RefSeq" id="WP_058796749.1">
    <property type="nucleotide sequence ID" value="NZ_CP013611.1"/>
</dbReference>